<sequence>MTSSPTSTPNIQGSIGQGSIGQSAVGRAPGTRDLRLDFFRGLALWFIFIDHIPGNQIAWVTMRNFGLSDATEVFVFISGYTSSLVYSKIYAVHGWRFATAKVVHRVWTLYIAYLFLFIAFTAQVAYTARVFNNPLFSEELGIASFFTDPALSLTQALALKFRPANLDILPLYIVLLLSFPLLLPVLRRWPLALLAGSVTLYAAARGFRWNLPTYPEGGVWFFNPFAWQLLFVLGSTMQRFPEVSTALTRPRRALLAGSAAYLLAALLLVLSWQIAPLGAVMPTWLADVLYPISKTDLDPLRLIHFCALAYIVLQVARYDSAWLRSPLLAPVILCGRQSLQVFCLGIFLSFAGQTILNQWTNSLFAQFSITIVGIAMMIAAARVLTWYQTVDRTPRPPASRQAAPAKDPSA</sequence>
<gene>
    <name evidence="3" type="ORF">J2851_003594</name>
</gene>
<dbReference type="Proteomes" id="UP000781958">
    <property type="component" value="Unassembled WGS sequence"/>
</dbReference>
<feature type="transmembrane region" description="Helical" evidence="2">
    <location>
        <begin position="254"/>
        <end position="275"/>
    </location>
</feature>
<feature type="transmembrane region" description="Helical" evidence="2">
    <location>
        <begin position="168"/>
        <end position="186"/>
    </location>
</feature>
<name>A0ABS4SMQ2_9PROT</name>
<feature type="transmembrane region" description="Helical" evidence="2">
    <location>
        <begin position="73"/>
        <end position="95"/>
    </location>
</feature>
<feature type="transmembrane region" description="Helical" evidence="2">
    <location>
        <begin position="363"/>
        <end position="385"/>
    </location>
</feature>
<dbReference type="PIRSF" id="PIRSF028704">
    <property type="entry name" value="UPC028704"/>
    <property type="match status" value="1"/>
</dbReference>
<feature type="region of interest" description="Disordered" evidence="1">
    <location>
        <begin position="1"/>
        <end position="24"/>
    </location>
</feature>
<keyword evidence="2" id="KW-1133">Transmembrane helix</keyword>
<protein>
    <recommendedName>
        <fullName evidence="5">OpgC protein</fullName>
    </recommendedName>
</protein>
<dbReference type="PANTHER" id="PTHR38592:SF3">
    <property type="entry name" value="BLL4819 PROTEIN"/>
    <property type="match status" value="1"/>
</dbReference>
<evidence type="ECO:0000256" key="2">
    <source>
        <dbReference type="SAM" id="Phobius"/>
    </source>
</evidence>
<dbReference type="Pfam" id="PF10129">
    <property type="entry name" value="OpgC_C"/>
    <property type="match status" value="1"/>
</dbReference>
<evidence type="ECO:0000313" key="4">
    <source>
        <dbReference type="Proteomes" id="UP000781958"/>
    </source>
</evidence>
<dbReference type="InterPro" id="IPR014550">
    <property type="entry name" value="UCP028704_OpgC"/>
</dbReference>
<evidence type="ECO:0000313" key="3">
    <source>
        <dbReference type="EMBL" id="MBP2293810.1"/>
    </source>
</evidence>
<keyword evidence="2" id="KW-0472">Membrane</keyword>
<reference evidence="3 4" key="1">
    <citation type="submission" date="2021-03" db="EMBL/GenBank/DDBJ databases">
        <title>Genomic Encyclopedia of Type Strains, Phase III (KMG-III): the genomes of soil and plant-associated and newly described type strains.</title>
        <authorList>
            <person name="Whitman W."/>
        </authorList>
    </citation>
    <scope>NUCLEOTIDE SEQUENCE [LARGE SCALE GENOMIC DNA]</scope>
    <source>
        <strain evidence="3 4">IMMIB AFH-6</strain>
    </source>
</reference>
<comment type="caution">
    <text evidence="3">The sequence shown here is derived from an EMBL/GenBank/DDBJ whole genome shotgun (WGS) entry which is preliminary data.</text>
</comment>
<dbReference type="EMBL" id="JAGINP010000012">
    <property type="protein sequence ID" value="MBP2293810.1"/>
    <property type="molecule type" value="Genomic_DNA"/>
</dbReference>
<evidence type="ECO:0008006" key="5">
    <source>
        <dbReference type="Google" id="ProtNLM"/>
    </source>
</evidence>
<keyword evidence="2" id="KW-0812">Transmembrane</keyword>
<proteinExistence type="predicted"/>
<dbReference type="RefSeq" id="WP_209767729.1">
    <property type="nucleotide sequence ID" value="NZ_JAGINP010000012.1"/>
</dbReference>
<feature type="transmembrane region" description="Helical" evidence="2">
    <location>
        <begin position="107"/>
        <end position="126"/>
    </location>
</feature>
<dbReference type="PANTHER" id="PTHR38592">
    <property type="entry name" value="BLL4819 PROTEIN"/>
    <property type="match status" value="1"/>
</dbReference>
<evidence type="ECO:0000256" key="1">
    <source>
        <dbReference type="SAM" id="MobiDB-lite"/>
    </source>
</evidence>
<feature type="transmembrane region" description="Helical" evidence="2">
    <location>
        <begin position="42"/>
        <end position="61"/>
    </location>
</feature>
<feature type="compositionally biased region" description="Polar residues" evidence="1">
    <location>
        <begin position="1"/>
        <end position="10"/>
    </location>
</feature>
<accession>A0ABS4SMQ2</accession>
<keyword evidence="4" id="KW-1185">Reference proteome</keyword>
<feature type="transmembrane region" description="Helical" evidence="2">
    <location>
        <begin position="191"/>
        <end position="211"/>
    </location>
</feature>
<organism evidence="3 4">
    <name type="scientific">Azospirillum rugosum</name>
    <dbReference type="NCBI Taxonomy" id="416170"/>
    <lineage>
        <taxon>Bacteria</taxon>
        <taxon>Pseudomonadati</taxon>
        <taxon>Pseudomonadota</taxon>
        <taxon>Alphaproteobacteria</taxon>
        <taxon>Rhodospirillales</taxon>
        <taxon>Azospirillaceae</taxon>
        <taxon>Azospirillum</taxon>
    </lineage>
</organism>
<feature type="transmembrane region" description="Helical" evidence="2">
    <location>
        <begin position="217"/>
        <end position="234"/>
    </location>
</feature>